<dbReference type="EMBL" id="CP065668">
    <property type="protein sequence ID" value="QPS06270.1"/>
    <property type="molecule type" value="Genomic_DNA"/>
</dbReference>
<dbReference type="OMA" id="REGECQV"/>
<dbReference type="EMBL" id="JAWWMZ010000001">
    <property type="protein sequence ID" value="MDX4952008.1"/>
    <property type="molecule type" value="Genomic_DNA"/>
</dbReference>
<evidence type="ECO:0000313" key="3">
    <source>
        <dbReference type="Proteomes" id="UP000594778"/>
    </source>
</evidence>
<sequence>MNTSVQTQAEAAEEAVQSAVEVQRFPEKFEATVTGNVQHRVGDGPLEDIPRGTRVQVATAIGSYVLSWTQDEQPITVSLAKREFELYVDTGEIEVSQA</sequence>
<dbReference type="GeneID" id="24115109"/>
<dbReference type="RefSeq" id="WP_012202852.1">
    <property type="nucleotide sequence ID" value="NZ_CAGKLB010000027.1"/>
</dbReference>
<dbReference type="Proteomes" id="UP000594778">
    <property type="component" value="Chromosome"/>
</dbReference>
<evidence type="ECO:0000313" key="2">
    <source>
        <dbReference type="EMBL" id="QPS06270.1"/>
    </source>
</evidence>
<reference evidence="1" key="2">
    <citation type="submission" date="2023-11" db="EMBL/GenBank/DDBJ databases">
        <title>Identification and selenium tolerance of Delftia acidovorans R3-25.</title>
        <authorList>
            <person name="Zhang S."/>
            <person name="Liu Y."/>
            <person name="Guo Y."/>
        </authorList>
    </citation>
    <scope>NUCLEOTIDE SEQUENCE</scope>
    <source>
        <strain evidence="1">R3-25</strain>
    </source>
</reference>
<dbReference type="Proteomes" id="UP001287445">
    <property type="component" value="Unassembled WGS sequence"/>
</dbReference>
<reference evidence="2 3" key="1">
    <citation type="submission" date="2020-12" db="EMBL/GenBank/DDBJ databases">
        <title>FDA dAtabase for Regulatory Grade micrObial Sequences (FDA-ARGOS): Supporting development and validation of Infectious Disease Dx tests.</title>
        <authorList>
            <person name="Sproer C."/>
            <person name="Gronow S."/>
            <person name="Severitt S."/>
            <person name="Schroder I."/>
            <person name="Tallon L."/>
            <person name="Sadzewicz L."/>
            <person name="Zhao X."/>
            <person name="Boylan J."/>
            <person name="Ott S."/>
            <person name="Bowen H."/>
            <person name="Vavikolanu K."/>
            <person name="Mehta A."/>
            <person name="Aluvathingal J."/>
            <person name="Nadendla S."/>
            <person name="Lowell S."/>
            <person name="Myers T."/>
            <person name="Yan Y."/>
            <person name="Sichtig H."/>
        </authorList>
    </citation>
    <scope>NUCLEOTIDE SEQUENCE [LARGE SCALE GENOMIC DNA]</scope>
    <source>
        <strain evidence="2 3">FDAARGOS_909</strain>
    </source>
</reference>
<gene>
    <name evidence="2" type="ORF">I6G66_18345</name>
    <name evidence="1" type="ORF">SGN30_01100</name>
</gene>
<evidence type="ECO:0000313" key="1">
    <source>
        <dbReference type="EMBL" id="MDX4952008.1"/>
    </source>
</evidence>
<organism evidence="2 3">
    <name type="scientific">Delftia acidovorans</name>
    <name type="common">Pseudomonas acidovorans</name>
    <name type="synonym">Comamonas acidovorans</name>
    <dbReference type="NCBI Taxonomy" id="80866"/>
    <lineage>
        <taxon>Bacteria</taxon>
        <taxon>Pseudomonadati</taxon>
        <taxon>Pseudomonadota</taxon>
        <taxon>Betaproteobacteria</taxon>
        <taxon>Burkholderiales</taxon>
        <taxon>Comamonadaceae</taxon>
        <taxon>Delftia</taxon>
    </lineage>
</organism>
<accession>A0A080NNL1</accession>
<protein>
    <submittedName>
        <fullName evidence="2">Uncharacterized protein</fullName>
    </submittedName>
</protein>
<proteinExistence type="predicted"/>
<name>A0A080NNL1_DELAC</name>
<dbReference type="AlphaFoldDB" id="A0A080NNL1"/>